<dbReference type="InterPro" id="IPR051599">
    <property type="entry name" value="Cell_Envelope_Assoc"/>
</dbReference>
<dbReference type="Pfam" id="PF02698">
    <property type="entry name" value="DUF218"/>
    <property type="match status" value="1"/>
</dbReference>
<evidence type="ECO:0000313" key="4">
    <source>
        <dbReference type="Proteomes" id="UP000811844"/>
    </source>
</evidence>
<evidence type="ECO:0000256" key="1">
    <source>
        <dbReference type="SAM" id="Phobius"/>
    </source>
</evidence>
<gene>
    <name evidence="3" type="ORF">G3R48_02400</name>
</gene>
<proteinExistence type="predicted"/>
<dbReference type="PANTHER" id="PTHR30336:SF4">
    <property type="entry name" value="ENVELOPE BIOGENESIS FACTOR ELYC"/>
    <property type="match status" value="1"/>
</dbReference>
<feature type="domain" description="DUF218" evidence="2">
    <location>
        <begin position="107"/>
        <end position="263"/>
    </location>
</feature>
<dbReference type="Proteomes" id="UP000811844">
    <property type="component" value="Unassembled WGS sequence"/>
</dbReference>
<feature type="transmembrane region" description="Helical" evidence="1">
    <location>
        <begin position="56"/>
        <end position="77"/>
    </location>
</feature>
<dbReference type="EMBL" id="JAAIKR010000001">
    <property type="protein sequence ID" value="MBR9726842.1"/>
    <property type="molecule type" value="Genomic_DNA"/>
</dbReference>
<keyword evidence="1" id="KW-0812">Transmembrane</keyword>
<feature type="transmembrane region" description="Helical" evidence="1">
    <location>
        <begin position="12"/>
        <end position="35"/>
    </location>
</feature>
<keyword evidence="1" id="KW-0472">Membrane</keyword>
<evidence type="ECO:0000313" key="3">
    <source>
        <dbReference type="EMBL" id="MBR9726842.1"/>
    </source>
</evidence>
<protein>
    <submittedName>
        <fullName evidence="3">YdcF family protein</fullName>
    </submittedName>
</protein>
<reference evidence="3 4" key="1">
    <citation type="submission" date="2020-02" db="EMBL/GenBank/DDBJ databases">
        <title>Shewanella WXL01 sp. nov., a marine bacterium isolated from green algae in Luhuitou Fringing Reef (Northern South China Sea).</title>
        <authorList>
            <person name="Wang X."/>
        </authorList>
    </citation>
    <scope>NUCLEOTIDE SEQUENCE [LARGE SCALE GENOMIC DNA]</scope>
    <source>
        <strain evidence="3 4">MCCC 1A01895</strain>
    </source>
</reference>
<accession>A0ABS5HYH6</accession>
<comment type="caution">
    <text evidence="3">The sequence shown here is derived from an EMBL/GenBank/DDBJ whole genome shotgun (WGS) entry which is preliminary data.</text>
</comment>
<name>A0ABS5HYH6_9GAMM</name>
<evidence type="ECO:0000259" key="2">
    <source>
        <dbReference type="Pfam" id="PF02698"/>
    </source>
</evidence>
<keyword evidence="4" id="KW-1185">Reference proteome</keyword>
<dbReference type="InterPro" id="IPR003848">
    <property type="entry name" value="DUF218"/>
</dbReference>
<sequence length="299" mass="32914">MFWVKKVLSQLMMPIPFASLLILIGLLFIIVAYYQRNIRTTTSHDSHQPKASQHRTLGLGHIGKLSVFCGLLVIVLLSQTQVSNALLTPLEQQYPPNTAPINGQCWVMVLGSGSREQPNQSATQNLSATALARLTEGLKQMQLGQHCHLIVSGWNSGSLVHSHAQMMKQAAIELGVAAQNISSFDLPKDTIEEAHYAYQLVGEKPFRLVTSASHMPRAMMIFKGVGLSPQAAPGNYTSNVGRWWQLGASNLLNSQKSIHEYVGQLWLKIKGLSAISNKKHHAKVSHMITKLNTATFMDS</sequence>
<dbReference type="RefSeq" id="WP_153660675.1">
    <property type="nucleotide sequence ID" value="NZ_JAAIKR010000001.1"/>
</dbReference>
<dbReference type="CDD" id="cd06259">
    <property type="entry name" value="YdcF-like"/>
    <property type="match status" value="1"/>
</dbReference>
<dbReference type="PANTHER" id="PTHR30336">
    <property type="entry name" value="INNER MEMBRANE PROTEIN, PROBABLE PERMEASE"/>
    <property type="match status" value="1"/>
</dbReference>
<keyword evidence="1" id="KW-1133">Transmembrane helix</keyword>
<organism evidence="3 4">
    <name type="scientific">Shewanella intestini</name>
    <dbReference type="NCBI Taxonomy" id="2017544"/>
    <lineage>
        <taxon>Bacteria</taxon>
        <taxon>Pseudomonadati</taxon>
        <taxon>Pseudomonadota</taxon>
        <taxon>Gammaproteobacteria</taxon>
        <taxon>Alteromonadales</taxon>
        <taxon>Shewanellaceae</taxon>
        <taxon>Shewanella</taxon>
    </lineage>
</organism>